<dbReference type="EMBL" id="BSEC01000001">
    <property type="protein sequence ID" value="GLI92645.1"/>
    <property type="molecule type" value="Genomic_DNA"/>
</dbReference>
<name>A0A9W6LRI3_9HYPH</name>
<comment type="caution">
    <text evidence="2">The sequence shown here is derived from an EMBL/GenBank/DDBJ whole genome shotgun (WGS) entry which is preliminary data.</text>
</comment>
<dbReference type="RefSeq" id="WP_281801982.1">
    <property type="nucleotide sequence ID" value="NZ_BSEC01000001.1"/>
</dbReference>
<gene>
    <name evidence="2" type="ORF">LMG27198_16370</name>
</gene>
<evidence type="ECO:0000259" key="1">
    <source>
        <dbReference type="Pfam" id="PF00456"/>
    </source>
</evidence>
<dbReference type="AlphaFoldDB" id="A0A9W6LRI3"/>
<dbReference type="Proteomes" id="UP001144323">
    <property type="component" value="Unassembled WGS sequence"/>
</dbReference>
<dbReference type="SUPFAM" id="SSF52518">
    <property type="entry name" value="Thiamin diphosphate-binding fold (THDP-binding)"/>
    <property type="match status" value="1"/>
</dbReference>
<dbReference type="PANTHER" id="PTHR47514">
    <property type="entry name" value="TRANSKETOLASE N-TERMINAL SECTION-RELATED"/>
    <property type="match status" value="1"/>
</dbReference>
<dbReference type="Gene3D" id="3.40.50.970">
    <property type="match status" value="1"/>
</dbReference>
<evidence type="ECO:0000313" key="3">
    <source>
        <dbReference type="Proteomes" id="UP001144323"/>
    </source>
</evidence>
<feature type="domain" description="Transketolase N-terminal" evidence="1">
    <location>
        <begin position="11"/>
        <end position="263"/>
    </location>
</feature>
<evidence type="ECO:0000313" key="2">
    <source>
        <dbReference type="EMBL" id="GLI92645.1"/>
    </source>
</evidence>
<reference evidence="2" key="1">
    <citation type="journal article" date="2023" name="Int. J. Syst. Evol. Microbiol.">
        <title>Methylocystis iwaonis sp. nov., a type II methane-oxidizing bacterium from surface soil of a rice paddy field in Japan, and emended description of the genus Methylocystis (ex Whittenbury et al. 1970) Bowman et al. 1993.</title>
        <authorList>
            <person name="Kaise H."/>
            <person name="Sawadogo J.B."/>
            <person name="Alam M.S."/>
            <person name="Ueno C."/>
            <person name="Dianou D."/>
            <person name="Shinjo R."/>
            <person name="Asakawa S."/>
        </authorList>
    </citation>
    <scope>NUCLEOTIDE SEQUENCE</scope>
    <source>
        <strain evidence="2">LMG27198</strain>
    </source>
</reference>
<proteinExistence type="predicted"/>
<dbReference type="Pfam" id="PF00456">
    <property type="entry name" value="Transketolase_N"/>
    <property type="match status" value="1"/>
</dbReference>
<dbReference type="InterPro" id="IPR029061">
    <property type="entry name" value="THDP-binding"/>
</dbReference>
<keyword evidence="3" id="KW-1185">Reference proteome</keyword>
<organism evidence="2 3">
    <name type="scientific">Methylocystis echinoides</name>
    <dbReference type="NCBI Taxonomy" id="29468"/>
    <lineage>
        <taxon>Bacteria</taxon>
        <taxon>Pseudomonadati</taxon>
        <taxon>Pseudomonadota</taxon>
        <taxon>Alphaproteobacteria</taxon>
        <taxon>Hyphomicrobiales</taxon>
        <taxon>Methylocystaceae</taxon>
        <taxon>Methylocystis</taxon>
    </lineage>
</organism>
<dbReference type="CDD" id="cd02012">
    <property type="entry name" value="TPP_TK"/>
    <property type="match status" value="1"/>
</dbReference>
<dbReference type="InterPro" id="IPR005474">
    <property type="entry name" value="Transketolase_N"/>
</dbReference>
<accession>A0A9W6LRI3</accession>
<dbReference type="PANTHER" id="PTHR47514:SF2">
    <property type="entry name" value="TRANSKETOLASE"/>
    <property type="match status" value="1"/>
</dbReference>
<protein>
    <submittedName>
        <fullName evidence="2">Transketolase</fullName>
    </submittedName>
</protein>
<sequence>MHSARSADTAELARRIRLHVVRMVNRGKSSHVGSALSIADIVAVLYGAVLNVDPADPHKPDRDRFLLSKGHAGAAVYAALAETGFFDPSLLAQHYQNGSVFSGHVSHKGVPGVELSTGALGHGLNVATGMALAATRARETWRAFALLSDGECDEGSTWEAAMFAAHHRLDNLVAVIDYNKLQSLASVEETLALEPFADKWRAFGWSVAEVDGHDHAQLHAAFARLPFAAERPSVILAHTTKGKGVSFMENQVAWHYRTPLGSDFDTAIAELEAAHA</sequence>